<evidence type="ECO:0000313" key="2">
    <source>
        <dbReference type="EMBL" id="GAA1247001.1"/>
    </source>
</evidence>
<comment type="caution">
    <text evidence="2">The sequence shown here is derived from an EMBL/GenBank/DDBJ whole genome shotgun (WGS) entry which is preliminary data.</text>
</comment>
<feature type="domain" description="Antirepressor protein ant N-terminal" evidence="1">
    <location>
        <begin position="12"/>
        <end position="122"/>
    </location>
</feature>
<dbReference type="Pfam" id="PF10547">
    <property type="entry name" value="P22_AR_N"/>
    <property type="match status" value="1"/>
</dbReference>
<dbReference type="Proteomes" id="UP001500653">
    <property type="component" value="Unassembled WGS sequence"/>
</dbReference>
<evidence type="ECO:0000259" key="1">
    <source>
        <dbReference type="Pfam" id="PF10547"/>
    </source>
</evidence>
<keyword evidence="3" id="KW-1185">Reference proteome</keyword>
<proteinExistence type="predicted"/>
<gene>
    <name evidence="2" type="ORF">GCM10009676_36450</name>
</gene>
<evidence type="ECO:0000313" key="3">
    <source>
        <dbReference type="Proteomes" id="UP001500653"/>
    </source>
</evidence>
<sequence length="144" mass="15571">MADPTAPNNLVHIPFRGDDLLAVEISGKPHVVIKPALEAIGLDTKTQTDKLKSRSWAVTGQSPATGSDGKTYLMDTADVRTFLMLLATIDERRVGEHVRAKLVQYQSEVADVIEQYFTQGGAINPRATENQLAAIVTRGPTTGI</sequence>
<dbReference type="EMBL" id="BAAALN010000014">
    <property type="protein sequence ID" value="GAA1247001.1"/>
    <property type="molecule type" value="Genomic_DNA"/>
</dbReference>
<dbReference type="InterPro" id="IPR018875">
    <property type="entry name" value="Antirepressor_Ant_N"/>
</dbReference>
<name>A0ABN1WDJ8_9PSEU</name>
<accession>A0ABN1WDJ8</accession>
<protein>
    <recommendedName>
        <fullName evidence="1">Antirepressor protein ant N-terminal domain-containing protein</fullName>
    </recommendedName>
</protein>
<dbReference type="RefSeq" id="WP_253861575.1">
    <property type="nucleotide sequence ID" value="NZ_BAAALN010000014.1"/>
</dbReference>
<dbReference type="PRINTS" id="PR01994">
    <property type="entry name" value="ANTIREPRESSR"/>
</dbReference>
<reference evidence="2 3" key="1">
    <citation type="journal article" date="2019" name="Int. J. Syst. Evol. Microbiol.">
        <title>The Global Catalogue of Microorganisms (GCM) 10K type strain sequencing project: providing services to taxonomists for standard genome sequencing and annotation.</title>
        <authorList>
            <consortium name="The Broad Institute Genomics Platform"/>
            <consortium name="The Broad Institute Genome Sequencing Center for Infectious Disease"/>
            <person name="Wu L."/>
            <person name="Ma J."/>
        </authorList>
    </citation>
    <scope>NUCLEOTIDE SEQUENCE [LARGE SCALE GENOMIC DNA]</scope>
    <source>
        <strain evidence="2 3">JCM 13023</strain>
    </source>
</reference>
<organism evidence="2 3">
    <name type="scientific">Prauserella halophila</name>
    <dbReference type="NCBI Taxonomy" id="185641"/>
    <lineage>
        <taxon>Bacteria</taxon>
        <taxon>Bacillati</taxon>
        <taxon>Actinomycetota</taxon>
        <taxon>Actinomycetes</taxon>
        <taxon>Pseudonocardiales</taxon>
        <taxon>Pseudonocardiaceae</taxon>
        <taxon>Prauserella</taxon>
    </lineage>
</organism>